<dbReference type="EMBL" id="GBRH01279311">
    <property type="protein sequence ID" value="JAD18584.1"/>
    <property type="molecule type" value="Transcribed_RNA"/>
</dbReference>
<reference evidence="1" key="2">
    <citation type="journal article" date="2015" name="Data Brief">
        <title>Shoot transcriptome of the giant reed, Arundo donax.</title>
        <authorList>
            <person name="Barrero R.A."/>
            <person name="Guerrero F.D."/>
            <person name="Moolhuijzen P."/>
            <person name="Goolsby J.A."/>
            <person name="Tidwell J."/>
            <person name="Bellgard S.E."/>
            <person name="Bellgard M.I."/>
        </authorList>
    </citation>
    <scope>NUCLEOTIDE SEQUENCE</scope>
    <source>
        <tissue evidence="1">Shoot tissue taken approximately 20 cm above the soil surface</tissue>
    </source>
</reference>
<accession>A0A0A8XX80</accession>
<dbReference type="AlphaFoldDB" id="A0A0A8XX80"/>
<sequence>MLPLVFNVAFLKSKFLPQPVKEVTRLFMYPGPRQAYQITKSINSG</sequence>
<evidence type="ECO:0000313" key="1">
    <source>
        <dbReference type="EMBL" id="JAD18584.1"/>
    </source>
</evidence>
<organism evidence="1">
    <name type="scientific">Arundo donax</name>
    <name type="common">Giant reed</name>
    <name type="synonym">Donax arundinaceus</name>
    <dbReference type="NCBI Taxonomy" id="35708"/>
    <lineage>
        <taxon>Eukaryota</taxon>
        <taxon>Viridiplantae</taxon>
        <taxon>Streptophyta</taxon>
        <taxon>Embryophyta</taxon>
        <taxon>Tracheophyta</taxon>
        <taxon>Spermatophyta</taxon>
        <taxon>Magnoliopsida</taxon>
        <taxon>Liliopsida</taxon>
        <taxon>Poales</taxon>
        <taxon>Poaceae</taxon>
        <taxon>PACMAD clade</taxon>
        <taxon>Arundinoideae</taxon>
        <taxon>Arundineae</taxon>
        <taxon>Arundo</taxon>
    </lineage>
</organism>
<name>A0A0A8XX80_ARUDO</name>
<proteinExistence type="predicted"/>
<protein>
    <submittedName>
        <fullName evidence="1">ATGSL03 (GLUCAN SYNTHASE-LIKE 3)</fullName>
    </submittedName>
</protein>
<reference evidence="1" key="1">
    <citation type="submission" date="2014-09" db="EMBL/GenBank/DDBJ databases">
        <authorList>
            <person name="Magalhaes I.L.F."/>
            <person name="Oliveira U."/>
            <person name="Santos F.R."/>
            <person name="Vidigal T.H.D.A."/>
            <person name="Brescovit A.D."/>
            <person name="Santos A.J."/>
        </authorList>
    </citation>
    <scope>NUCLEOTIDE SEQUENCE</scope>
    <source>
        <tissue evidence="1">Shoot tissue taken approximately 20 cm above the soil surface</tissue>
    </source>
</reference>